<evidence type="ECO:0000313" key="4">
    <source>
        <dbReference type="Proteomes" id="UP000483004"/>
    </source>
</evidence>
<dbReference type="AlphaFoldDB" id="A0A6L3WB83"/>
<accession>A0A6L3WB83</accession>
<sequence>MARRFGWWSCSVRSVDELCFRGKDRFRPSWLHFAVLGLGLVVEGALTFSRLGVVGSCVLLGGTALLVGLGNALAFRSWTSVGAAGITICRGIGRGRVHPWREIRWIDVRETKSQYGRVLAARITLANGRRRSLPALQHSDRYPDPDFQADFQRVLNWWESSTDPAARSRPPERVRKQATPQMIGLVLGVLITVIVVLGVR</sequence>
<evidence type="ECO:0000259" key="2">
    <source>
        <dbReference type="Pfam" id="PF10756"/>
    </source>
</evidence>
<proteinExistence type="predicted"/>
<dbReference type="InterPro" id="IPR019692">
    <property type="entry name" value="CFP-6_PH"/>
</dbReference>
<evidence type="ECO:0000313" key="3">
    <source>
        <dbReference type="EMBL" id="KAB2390319.1"/>
    </source>
</evidence>
<feature type="domain" description="Low molecular weight protein antigen 6 PH" evidence="2">
    <location>
        <begin position="79"/>
        <end position="141"/>
    </location>
</feature>
<feature type="transmembrane region" description="Helical" evidence="1">
    <location>
        <begin position="53"/>
        <end position="75"/>
    </location>
</feature>
<reference evidence="3 4" key="1">
    <citation type="submission" date="2019-09" db="EMBL/GenBank/DDBJ databases">
        <title>Actinomadura physcomitrii sp. nov., a novel actinomycete isolated from moss [Physcomitrium sphaericum (Ludw) Fuernr].</title>
        <authorList>
            <person name="Liu C."/>
            <person name="Zhuang X."/>
        </authorList>
    </citation>
    <scope>NUCLEOTIDE SEQUENCE [LARGE SCALE GENOMIC DNA]</scope>
    <source>
        <strain evidence="3 4">CYP1-1B</strain>
    </source>
</reference>
<dbReference type="OrthoDB" id="4231210at2"/>
<keyword evidence="1" id="KW-0812">Transmembrane</keyword>
<organism evidence="3 4">
    <name type="scientific">Actinomadura montaniterrae</name>
    <dbReference type="NCBI Taxonomy" id="1803903"/>
    <lineage>
        <taxon>Bacteria</taxon>
        <taxon>Bacillati</taxon>
        <taxon>Actinomycetota</taxon>
        <taxon>Actinomycetes</taxon>
        <taxon>Streptosporangiales</taxon>
        <taxon>Thermomonosporaceae</taxon>
        <taxon>Actinomadura</taxon>
    </lineage>
</organism>
<keyword evidence="1" id="KW-0472">Membrane</keyword>
<keyword evidence="4" id="KW-1185">Reference proteome</keyword>
<protein>
    <recommendedName>
        <fullName evidence="2">Low molecular weight protein antigen 6 PH domain-containing protein</fullName>
    </recommendedName>
</protein>
<evidence type="ECO:0000256" key="1">
    <source>
        <dbReference type="SAM" id="Phobius"/>
    </source>
</evidence>
<dbReference type="EMBL" id="WBMR01000001">
    <property type="protein sequence ID" value="KAB2390319.1"/>
    <property type="molecule type" value="Genomic_DNA"/>
</dbReference>
<dbReference type="Pfam" id="PF10756">
    <property type="entry name" value="bPH_6"/>
    <property type="match status" value="1"/>
</dbReference>
<dbReference type="Proteomes" id="UP000483004">
    <property type="component" value="Unassembled WGS sequence"/>
</dbReference>
<keyword evidence="1" id="KW-1133">Transmembrane helix</keyword>
<comment type="caution">
    <text evidence="3">The sequence shown here is derived from an EMBL/GenBank/DDBJ whole genome shotgun (WGS) entry which is preliminary data.</text>
</comment>
<name>A0A6L3WB83_9ACTN</name>
<feature type="transmembrane region" description="Helical" evidence="1">
    <location>
        <begin position="30"/>
        <end position="47"/>
    </location>
</feature>
<feature type="transmembrane region" description="Helical" evidence="1">
    <location>
        <begin position="182"/>
        <end position="199"/>
    </location>
</feature>
<gene>
    <name evidence="3" type="ORF">F9B16_00310</name>
</gene>